<sequence length="90" mass="9620">MELVSGIDPTVLEKLKSQAVIQKLSAGGDIPKFESIIPAAGVKSGLALLPPHSPLDVFFDIEGYPLDEGGLEYLWGCTYFNGRSGLPCQL</sequence>
<protein>
    <submittedName>
        <fullName evidence="1">Uncharacterized protein</fullName>
    </submittedName>
</protein>
<gene>
    <name evidence="1" type="ORF">QS748_08295</name>
</gene>
<evidence type="ECO:0000313" key="2">
    <source>
        <dbReference type="Proteomes" id="UP001178148"/>
    </source>
</evidence>
<comment type="caution">
    <text evidence="1">The sequence shown here is derived from an EMBL/GenBank/DDBJ whole genome shotgun (WGS) entry which is preliminary data.</text>
</comment>
<keyword evidence="2" id="KW-1185">Reference proteome</keyword>
<evidence type="ECO:0000313" key="1">
    <source>
        <dbReference type="EMBL" id="MDP0589181.1"/>
    </source>
</evidence>
<organism evidence="1 2">
    <name type="scientific">Candidatus Endonucleibacter bathymodioli</name>
    <dbReference type="NCBI Taxonomy" id="539814"/>
    <lineage>
        <taxon>Bacteria</taxon>
        <taxon>Pseudomonadati</taxon>
        <taxon>Pseudomonadota</taxon>
        <taxon>Gammaproteobacteria</taxon>
        <taxon>Oceanospirillales</taxon>
        <taxon>Endozoicomonadaceae</taxon>
        <taxon>Candidatus Endonucleibacter</taxon>
    </lineage>
</organism>
<reference evidence="1 2" key="1">
    <citation type="journal article" date="2023" name="bioRxiv">
        <title>An intranuclear bacterial parasite of deep-sea mussels expresses apoptosis inhibitors acquired from its host.</title>
        <authorList>
            <person name="Gonzalez Porras M.A."/>
            <person name="Assie A."/>
            <person name="Tietjen M."/>
            <person name="Violette M."/>
            <person name="Kleiner M."/>
            <person name="Gruber-Vodicka H."/>
            <person name="Dubilier N."/>
            <person name="Leisch N."/>
        </authorList>
    </citation>
    <scope>NUCLEOTIDE SEQUENCE [LARGE SCALE GENOMIC DNA]</scope>
    <source>
        <strain evidence="1">IAP13</strain>
    </source>
</reference>
<dbReference type="Proteomes" id="UP001178148">
    <property type="component" value="Unassembled WGS sequence"/>
</dbReference>
<name>A0AA90P199_9GAMM</name>
<dbReference type="EMBL" id="JASXSV010000010">
    <property type="protein sequence ID" value="MDP0589181.1"/>
    <property type="molecule type" value="Genomic_DNA"/>
</dbReference>
<dbReference type="AlphaFoldDB" id="A0AA90P199"/>
<accession>A0AA90P199</accession>
<proteinExistence type="predicted"/>